<dbReference type="PANTHER" id="PTHR43968:SF6">
    <property type="entry name" value="GLUTATHIONE S-TRANSFERASE OMEGA"/>
    <property type="match status" value="1"/>
</dbReference>
<feature type="domain" description="GST C-terminal" evidence="6">
    <location>
        <begin position="87"/>
        <end position="215"/>
    </location>
</feature>
<dbReference type="PROSITE" id="PS50404">
    <property type="entry name" value="GST_NTER"/>
    <property type="match status" value="1"/>
</dbReference>
<dbReference type="InterPro" id="IPR036428">
    <property type="entry name" value="PCD_sf"/>
</dbReference>
<evidence type="ECO:0000256" key="1">
    <source>
        <dbReference type="ARBA" id="ARBA00001554"/>
    </source>
</evidence>
<keyword evidence="8" id="KW-1185">Reference proteome</keyword>
<dbReference type="RefSeq" id="WP_153419281.1">
    <property type="nucleotide sequence ID" value="NZ_WFLM01000002.1"/>
</dbReference>
<dbReference type="InterPro" id="IPR004045">
    <property type="entry name" value="Glutathione_S-Trfase_N"/>
</dbReference>
<dbReference type="Pfam" id="PF01329">
    <property type="entry name" value="Pterin_4a"/>
    <property type="match status" value="1"/>
</dbReference>
<dbReference type="InterPro" id="IPR011767">
    <property type="entry name" value="GLR_AS"/>
</dbReference>
<organism evidence="7 8">
    <name type="scientific">Silvanigrella paludirubra</name>
    <dbReference type="NCBI Taxonomy" id="2499159"/>
    <lineage>
        <taxon>Bacteria</taxon>
        <taxon>Pseudomonadati</taxon>
        <taxon>Bdellovibrionota</taxon>
        <taxon>Oligoflexia</taxon>
        <taxon>Silvanigrellales</taxon>
        <taxon>Silvanigrellaceae</taxon>
        <taxon>Silvanigrella</taxon>
    </lineage>
</organism>
<accession>A0A6N6VVJ7</accession>
<dbReference type="OrthoDB" id="5291571at2"/>
<evidence type="ECO:0000313" key="8">
    <source>
        <dbReference type="Proteomes" id="UP000437748"/>
    </source>
</evidence>
<dbReference type="SUPFAM" id="SSF47616">
    <property type="entry name" value="GST C-terminal domain-like"/>
    <property type="match status" value="1"/>
</dbReference>
<dbReference type="InterPro" id="IPR036282">
    <property type="entry name" value="Glutathione-S-Trfase_C_sf"/>
</dbReference>
<comment type="catalytic activity">
    <reaction evidence="1">
        <text>(4aS,6R)-4a-hydroxy-L-erythro-5,6,7,8-tetrahydrobiopterin = (6R)-L-erythro-6,7-dihydrobiopterin + H2O</text>
        <dbReference type="Rhea" id="RHEA:11920"/>
        <dbReference type="ChEBI" id="CHEBI:15377"/>
        <dbReference type="ChEBI" id="CHEBI:15642"/>
        <dbReference type="ChEBI" id="CHEBI:43120"/>
        <dbReference type="EC" id="4.2.1.96"/>
    </reaction>
</comment>
<dbReference type="SUPFAM" id="SSF52833">
    <property type="entry name" value="Thioredoxin-like"/>
    <property type="match status" value="1"/>
</dbReference>
<dbReference type="PROSITE" id="PS50405">
    <property type="entry name" value="GST_CTER"/>
    <property type="match status" value="1"/>
</dbReference>
<dbReference type="CDD" id="cd00570">
    <property type="entry name" value="GST_N_family"/>
    <property type="match status" value="1"/>
</dbReference>
<name>A0A6N6VVJ7_9BACT</name>
<comment type="similarity">
    <text evidence="2">Belongs to the pterin-4-alpha-carbinolamine dehydratase family.</text>
</comment>
<dbReference type="InterPro" id="IPR040079">
    <property type="entry name" value="Glutathione_S-Trfase"/>
</dbReference>
<dbReference type="Gene3D" id="3.40.30.10">
    <property type="entry name" value="Glutaredoxin"/>
    <property type="match status" value="1"/>
</dbReference>
<protein>
    <recommendedName>
        <fullName evidence="3">4a-hydroxytetrahydrobiopterin dehydratase</fullName>
        <ecNumber evidence="3">4.2.1.96</ecNumber>
    </recommendedName>
</protein>
<feature type="domain" description="GST N-terminal" evidence="5">
    <location>
        <begin position="1"/>
        <end position="81"/>
    </location>
</feature>
<evidence type="ECO:0000256" key="2">
    <source>
        <dbReference type="ARBA" id="ARBA00006472"/>
    </source>
</evidence>
<dbReference type="InterPro" id="IPR050983">
    <property type="entry name" value="GST_Omega/HSP26"/>
</dbReference>
<evidence type="ECO:0000256" key="3">
    <source>
        <dbReference type="ARBA" id="ARBA00013252"/>
    </source>
</evidence>
<dbReference type="SUPFAM" id="SSF55248">
    <property type="entry name" value="PCD-like"/>
    <property type="match status" value="1"/>
</dbReference>
<dbReference type="Pfam" id="PF13409">
    <property type="entry name" value="GST_N_2"/>
    <property type="match status" value="1"/>
</dbReference>
<dbReference type="PROSITE" id="PS51354">
    <property type="entry name" value="GLUTAREDOXIN_2"/>
    <property type="match status" value="1"/>
</dbReference>
<dbReference type="SFLD" id="SFLDG00358">
    <property type="entry name" value="Main_(cytGST)"/>
    <property type="match status" value="1"/>
</dbReference>
<dbReference type="GO" id="GO:0008124">
    <property type="term" value="F:4-alpha-hydroxytetrahydrobiopterin dehydratase activity"/>
    <property type="evidence" value="ECO:0007669"/>
    <property type="project" value="UniProtKB-EC"/>
</dbReference>
<reference evidence="7 8" key="1">
    <citation type="submission" date="2019-10" db="EMBL/GenBank/DDBJ databases">
        <title>New species of Slilvanegrellaceae.</title>
        <authorList>
            <person name="Pitt A."/>
            <person name="Hahn M.W."/>
        </authorList>
    </citation>
    <scope>NUCLEOTIDE SEQUENCE [LARGE SCALE GENOMIC DNA]</scope>
    <source>
        <strain evidence="7 8">SP-Ram-0.45-NSY-1</strain>
    </source>
</reference>
<evidence type="ECO:0000259" key="6">
    <source>
        <dbReference type="PROSITE" id="PS50405"/>
    </source>
</evidence>
<evidence type="ECO:0000256" key="4">
    <source>
        <dbReference type="ARBA" id="ARBA00023239"/>
    </source>
</evidence>
<dbReference type="EMBL" id="WFLM01000002">
    <property type="protein sequence ID" value="KAB8039789.1"/>
    <property type="molecule type" value="Genomic_DNA"/>
</dbReference>
<dbReference type="InterPro" id="IPR036249">
    <property type="entry name" value="Thioredoxin-like_sf"/>
</dbReference>
<dbReference type="PANTHER" id="PTHR43968">
    <property type="match status" value="1"/>
</dbReference>
<evidence type="ECO:0000259" key="5">
    <source>
        <dbReference type="PROSITE" id="PS50404"/>
    </source>
</evidence>
<dbReference type="Proteomes" id="UP000437748">
    <property type="component" value="Unassembled WGS sequence"/>
</dbReference>
<dbReference type="InterPro" id="IPR001533">
    <property type="entry name" value="Pterin_deHydtase"/>
</dbReference>
<gene>
    <name evidence="7" type="ORF">GCL60_05870</name>
</gene>
<dbReference type="Gene3D" id="3.30.1360.20">
    <property type="entry name" value="Transcriptional coactivator/pterin dehydratase"/>
    <property type="match status" value="1"/>
</dbReference>
<keyword evidence="4" id="KW-0456">Lyase</keyword>
<evidence type="ECO:0000313" key="7">
    <source>
        <dbReference type="EMBL" id="KAB8039789.1"/>
    </source>
</evidence>
<dbReference type="SFLD" id="SFLDS00019">
    <property type="entry name" value="Glutathione_Transferase_(cytos"/>
    <property type="match status" value="1"/>
</dbReference>
<dbReference type="EC" id="4.2.1.96" evidence="3"/>
<dbReference type="GO" id="GO:0006729">
    <property type="term" value="P:tetrahydrobiopterin biosynthetic process"/>
    <property type="evidence" value="ECO:0007669"/>
    <property type="project" value="InterPro"/>
</dbReference>
<dbReference type="GO" id="GO:0005737">
    <property type="term" value="C:cytoplasm"/>
    <property type="evidence" value="ECO:0007669"/>
    <property type="project" value="TreeGrafter"/>
</dbReference>
<dbReference type="PROSITE" id="PS00195">
    <property type="entry name" value="GLUTAREDOXIN_1"/>
    <property type="match status" value="1"/>
</dbReference>
<sequence length="341" mass="39138">MKIYSIPFCPFCYRVKLALHEKKIPKDLIEIEEIDLKNPPKDFIEINPNLTVPTLQIKGNDGFAESMIIVEYLNNLNTNTPNLYGNSNEEIAKNKVLIERISSEIIPALLGCFYANGSEVKFRKSLQKLPMVFEKLEELLEKINAPFFGGSSLNAVDICFAPFICYYLVANEFNSKIILPNSNTKAFNYFKNIQNHSYINELILSNEKFKNDTKEELIIDTEGTKYIKSSSRNLIKDIEEEVKILNERISLKNKGNKAILWKTNKNEKGPYIETTVQFKHYDEAIHAIQVICDLQETSDHHSHFVLENFNQIKVEVCTHQPTWGVTAMDIAFAETLSDSLK</sequence>
<dbReference type="Gene3D" id="1.20.1050.10">
    <property type="match status" value="1"/>
</dbReference>
<proteinExistence type="inferred from homology"/>
<dbReference type="InterPro" id="IPR010987">
    <property type="entry name" value="Glutathione-S-Trfase_C-like"/>
</dbReference>
<comment type="caution">
    <text evidence="7">The sequence shown here is derived from an EMBL/GenBank/DDBJ whole genome shotgun (WGS) entry which is preliminary data.</text>
</comment>
<dbReference type="AlphaFoldDB" id="A0A6N6VVJ7"/>